<dbReference type="PANTHER" id="PTHR21576:SF160">
    <property type="entry name" value="NODULIN-LIKE DOMAIN-CONTAINING PROTEIN"/>
    <property type="match status" value="1"/>
</dbReference>
<evidence type="ECO:0000256" key="3">
    <source>
        <dbReference type="ARBA" id="ARBA00022989"/>
    </source>
</evidence>
<feature type="transmembrane region" description="Helical" evidence="5">
    <location>
        <begin position="203"/>
        <end position="221"/>
    </location>
</feature>
<gene>
    <name evidence="6" type="ORF">H0H81_002728</name>
</gene>
<feature type="transmembrane region" description="Helical" evidence="5">
    <location>
        <begin position="83"/>
        <end position="103"/>
    </location>
</feature>
<keyword evidence="2 5" id="KW-0812">Transmembrane</keyword>
<feature type="transmembrane region" description="Helical" evidence="5">
    <location>
        <begin position="282"/>
        <end position="302"/>
    </location>
</feature>
<keyword evidence="3 5" id="KW-1133">Transmembrane helix</keyword>
<keyword evidence="4 5" id="KW-0472">Membrane</keyword>
<name>A0A9P7FZ50_9AGAR</name>
<evidence type="ECO:0000256" key="1">
    <source>
        <dbReference type="ARBA" id="ARBA00004141"/>
    </source>
</evidence>
<sequence>MTSKAIEYPALISVPRFTTLFASLLVTLSSGTNYVDPDSSTAISTFTFGILILCSFMTGAGGNAGLTSGVNSTAKTFPDQARATATGVVLSGFGLSAFLFSTISRVKFAGNTSSFILLLSLGTSLPMIIGFFLVRPIPLPPTDPIAGVERGAEETDEARDEHRALLAAQESVDAPAQLSRRAALNQGILPNVYGRKLFTSSDFWLLFTILSLLSGTGLMYINNVGSMSQALYAKSTRVYNPVDAARWQANQVASISLLNFAGRIFIGIVADYGKNRWSLPRSYSLVLASIFFFVSQVMAAHTEQIKHLWMASTMLGLAHGSVFSIFPTVCLEWFGMPHFSENWGFMSASPIIAGNLFSFVFGRTLDAHEKHLTQDALAGLTPSQASLAAQCTLGLECYAGALYLTTGACFLSIFLSAWAGWRDRKKLETGRTMASRRSAAAAAWEGARDEDE</sequence>
<keyword evidence="7" id="KW-1185">Reference proteome</keyword>
<dbReference type="InterPro" id="IPR011701">
    <property type="entry name" value="MFS"/>
</dbReference>
<reference evidence="6" key="2">
    <citation type="submission" date="2021-10" db="EMBL/GenBank/DDBJ databases">
        <title>Phylogenomics reveals ancestral predisposition of the termite-cultivated fungus Termitomyces towards a domesticated lifestyle.</title>
        <authorList>
            <person name="Auxier B."/>
            <person name="Grum-Grzhimaylo A."/>
            <person name="Cardenas M.E."/>
            <person name="Lodge J.D."/>
            <person name="Laessoe T."/>
            <person name="Pedersen O."/>
            <person name="Smith M.E."/>
            <person name="Kuyper T.W."/>
            <person name="Franco-Molano E.A."/>
            <person name="Baroni T.J."/>
            <person name="Aanen D.K."/>
        </authorList>
    </citation>
    <scope>NUCLEOTIDE SEQUENCE</scope>
    <source>
        <strain evidence="6">D49</strain>
    </source>
</reference>
<dbReference type="GO" id="GO:0000329">
    <property type="term" value="C:fungal-type vacuole membrane"/>
    <property type="evidence" value="ECO:0007669"/>
    <property type="project" value="TreeGrafter"/>
</dbReference>
<dbReference type="Pfam" id="PF07690">
    <property type="entry name" value="MFS_1"/>
    <property type="match status" value="1"/>
</dbReference>
<dbReference type="Gene3D" id="1.20.1250.20">
    <property type="entry name" value="MFS general substrate transporter like domains"/>
    <property type="match status" value="2"/>
</dbReference>
<organism evidence="6 7">
    <name type="scientific">Sphagnurus paluster</name>
    <dbReference type="NCBI Taxonomy" id="117069"/>
    <lineage>
        <taxon>Eukaryota</taxon>
        <taxon>Fungi</taxon>
        <taxon>Dikarya</taxon>
        <taxon>Basidiomycota</taxon>
        <taxon>Agaricomycotina</taxon>
        <taxon>Agaricomycetes</taxon>
        <taxon>Agaricomycetidae</taxon>
        <taxon>Agaricales</taxon>
        <taxon>Tricholomatineae</taxon>
        <taxon>Lyophyllaceae</taxon>
        <taxon>Sphagnurus</taxon>
    </lineage>
</organism>
<dbReference type="Proteomes" id="UP000717328">
    <property type="component" value="Unassembled WGS sequence"/>
</dbReference>
<protein>
    <recommendedName>
        <fullName evidence="8">MFS general substrate transporter</fullName>
    </recommendedName>
</protein>
<evidence type="ECO:0000313" key="6">
    <source>
        <dbReference type="EMBL" id="KAG5637900.1"/>
    </source>
</evidence>
<dbReference type="OrthoDB" id="410267at2759"/>
<reference evidence="6" key="1">
    <citation type="submission" date="2021-02" db="EMBL/GenBank/DDBJ databases">
        <authorList>
            <person name="Nieuwenhuis M."/>
            <person name="Van De Peppel L.J.J."/>
        </authorList>
    </citation>
    <scope>NUCLEOTIDE SEQUENCE</scope>
    <source>
        <strain evidence="6">D49</strain>
    </source>
</reference>
<feature type="transmembrane region" description="Helical" evidence="5">
    <location>
        <begin position="115"/>
        <end position="134"/>
    </location>
</feature>
<dbReference type="SUPFAM" id="SSF103473">
    <property type="entry name" value="MFS general substrate transporter"/>
    <property type="match status" value="1"/>
</dbReference>
<comment type="caution">
    <text evidence="6">The sequence shown here is derived from an EMBL/GenBank/DDBJ whole genome shotgun (WGS) entry which is preliminary data.</text>
</comment>
<evidence type="ECO:0000256" key="2">
    <source>
        <dbReference type="ARBA" id="ARBA00022692"/>
    </source>
</evidence>
<evidence type="ECO:0000256" key="5">
    <source>
        <dbReference type="SAM" id="Phobius"/>
    </source>
</evidence>
<evidence type="ECO:0000256" key="4">
    <source>
        <dbReference type="ARBA" id="ARBA00023136"/>
    </source>
</evidence>
<feature type="transmembrane region" description="Helical" evidence="5">
    <location>
        <begin position="402"/>
        <end position="421"/>
    </location>
</feature>
<feature type="transmembrane region" description="Helical" evidence="5">
    <location>
        <begin position="41"/>
        <end position="62"/>
    </location>
</feature>
<dbReference type="GO" id="GO:0022857">
    <property type="term" value="F:transmembrane transporter activity"/>
    <property type="evidence" value="ECO:0007669"/>
    <property type="project" value="InterPro"/>
</dbReference>
<feature type="transmembrane region" description="Helical" evidence="5">
    <location>
        <begin position="343"/>
        <end position="362"/>
    </location>
</feature>
<dbReference type="AlphaFoldDB" id="A0A9P7FZ50"/>
<evidence type="ECO:0008006" key="8">
    <source>
        <dbReference type="Google" id="ProtNLM"/>
    </source>
</evidence>
<feature type="transmembrane region" description="Helical" evidence="5">
    <location>
        <begin position="308"/>
        <end position="331"/>
    </location>
</feature>
<proteinExistence type="predicted"/>
<evidence type="ECO:0000313" key="7">
    <source>
        <dbReference type="Proteomes" id="UP000717328"/>
    </source>
</evidence>
<dbReference type="PANTHER" id="PTHR21576">
    <property type="entry name" value="UNCHARACTERIZED NODULIN-LIKE PROTEIN"/>
    <property type="match status" value="1"/>
</dbReference>
<comment type="subcellular location">
    <subcellularLocation>
        <location evidence="1">Membrane</location>
        <topology evidence="1">Multi-pass membrane protein</topology>
    </subcellularLocation>
</comment>
<accession>A0A9P7FZ50</accession>
<dbReference type="EMBL" id="JABCKI010005795">
    <property type="protein sequence ID" value="KAG5637900.1"/>
    <property type="molecule type" value="Genomic_DNA"/>
</dbReference>
<dbReference type="InterPro" id="IPR036259">
    <property type="entry name" value="MFS_trans_sf"/>
</dbReference>